<name>A0A660E087_9LACO</name>
<dbReference type="InterPro" id="IPR025915">
    <property type="entry name" value="Phage_gp49_66"/>
</dbReference>
<sequence>MAKRVQSKYGYEPPEWVRVDARLDRQLKRQKRLAKRRGVLNQERGKTMKNKVEESTINSILENAQIETKTVFSKVTIVTAKLPNGFVLVESSGAVSEENYDAKIGKKVCMDRIKNKIWELEGYKLASQLMEER</sequence>
<keyword evidence="2" id="KW-1185">Reference proteome</keyword>
<dbReference type="Pfam" id="PF13876">
    <property type="entry name" value="Phage_gp49_66"/>
    <property type="match status" value="1"/>
</dbReference>
<proteinExistence type="predicted"/>
<organism evidence="1 2">
    <name type="scientific">Lactiplantibacillus mudanjiangensis</name>
    <dbReference type="NCBI Taxonomy" id="1296538"/>
    <lineage>
        <taxon>Bacteria</taxon>
        <taxon>Bacillati</taxon>
        <taxon>Bacillota</taxon>
        <taxon>Bacilli</taxon>
        <taxon>Lactobacillales</taxon>
        <taxon>Lactobacillaceae</taxon>
        <taxon>Lactiplantibacillus</taxon>
    </lineage>
</organism>
<evidence type="ECO:0000313" key="1">
    <source>
        <dbReference type="EMBL" id="VDG27824.1"/>
    </source>
</evidence>
<protein>
    <submittedName>
        <fullName evidence="1">Uncharacterized protein</fullName>
    </submittedName>
</protein>
<accession>A0A660E087</accession>
<gene>
    <name evidence="1" type="ORF">MUDAN_MDHGFNIF_02647</name>
</gene>
<reference evidence="1 2" key="1">
    <citation type="submission" date="2018-11" db="EMBL/GenBank/DDBJ databases">
        <authorList>
            <person name="Wuyts S."/>
        </authorList>
    </citation>
    <scope>NUCLEOTIDE SEQUENCE [LARGE SCALE GENOMIC DNA]</scope>
    <source>
        <strain evidence="1">Lactobacillus mudanjiangensis AMBF249</strain>
    </source>
</reference>
<dbReference type="RefSeq" id="WP_225426000.1">
    <property type="nucleotide sequence ID" value="NZ_UYIG01000057.1"/>
</dbReference>
<dbReference type="AlphaFoldDB" id="A0A660E087"/>
<dbReference type="EMBL" id="UYIG01000057">
    <property type="protein sequence ID" value="VDG27824.1"/>
    <property type="molecule type" value="Genomic_DNA"/>
</dbReference>
<evidence type="ECO:0000313" key="2">
    <source>
        <dbReference type="Proteomes" id="UP000289996"/>
    </source>
</evidence>
<dbReference type="Proteomes" id="UP000289996">
    <property type="component" value="Unassembled WGS sequence"/>
</dbReference>